<comment type="similarity">
    <text evidence="1">Belongs to the sigma-70 factor family. ECF subfamily.</text>
</comment>
<dbReference type="NCBIfam" id="TIGR02937">
    <property type="entry name" value="sigma70-ECF"/>
    <property type="match status" value="1"/>
</dbReference>
<evidence type="ECO:0000259" key="6">
    <source>
        <dbReference type="Pfam" id="PF04542"/>
    </source>
</evidence>
<dbReference type="InterPro" id="IPR039425">
    <property type="entry name" value="RNA_pol_sigma-70-like"/>
</dbReference>
<dbReference type="OrthoDB" id="258490at2"/>
<dbReference type="InterPro" id="IPR013324">
    <property type="entry name" value="RNA_pol_sigma_r3/r4-like"/>
</dbReference>
<dbReference type="GO" id="GO:0006352">
    <property type="term" value="P:DNA-templated transcription initiation"/>
    <property type="evidence" value="ECO:0007669"/>
    <property type="project" value="InterPro"/>
</dbReference>
<evidence type="ECO:0000256" key="5">
    <source>
        <dbReference type="ARBA" id="ARBA00023163"/>
    </source>
</evidence>
<dbReference type="KEGG" id="snep:Enr13x_37410"/>
<organism evidence="7 8">
    <name type="scientific">Stieleria neptunia</name>
    <dbReference type="NCBI Taxonomy" id="2527979"/>
    <lineage>
        <taxon>Bacteria</taxon>
        <taxon>Pseudomonadati</taxon>
        <taxon>Planctomycetota</taxon>
        <taxon>Planctomycetia</taxon>
        <taxon>Pirellulales</taxon>
        <taxon>Pirellulaceae</taxon>
        <taxon>Stieleria</taxon>
    </lineage>
</organism>
<dbReference type="InterPro" id="IPR014284">
    <property type="entry name" value="RNA_pol_sigma-70_dom"/>
</dbReference>
<accession>A0A518HSV5</accession>
<dbReference type="Pfam" id="PF04542">
    <property type="entry name" value="Sigma70_r2"/>
    <property type="match status" value="1"/>
</dbReference>
<dbReference type="SUPFAM" id="SSF88659">
    <property type="entry name" value="Sigma3 and sigma4 domains of RNA polymerase sigma factors"/>
    <property type="match status" value="1"/>
</dbReference>
<dbReference type="SUPFAM" id="SSF88946">
    <property type="entry name" value="Sigma2 domain of RNA polymerase sigma factors"/>
    <property type="match status" value="1"/>
</dbReference>
<evidence type="ECO:0000256" key="3">
    <source>
        <dbReference type="ARBA" id="ARBA00023082"/>
    </source>
</evidence>
<dbReference type="InterPro" id="IPR007627">
    <property type="entry name" value="RNA_pol_sigma70_r2"/>
</dbReference>
<reference evidence="7 8" key="1">
    <citation type="submission" date="2019-03" db="EMBL/GenBank/DDBJ databases">
        <title>Deep-cultivation of Planctomycetes and their phenomic and genomic characterization uncovers novel biology.</title>
        <authorList>
            <person name="Wiegand S."/>
            <person name="Jogler M."/>
            <person name="Boedeker C."/>
            <person name="Pinto D."/>
            <person name="Vollmers J."/>
            <person name="Rivas-Marin E."/>
            <person name="Kohn T."/>
            <person name="Peeters S.H."/>
            <person name="Heuer A."/>
            <person name="Rast P."/>
            <person name="Oberbeckmann S."/>
            <person name="Bunk B."/>
            <person name="Jeske O."/>
            <person name="Meyerdierks A."/>
            <person name="Storesund J.E."/>
            <person name="Kallscheuer N."/>
            <person name="Luecker S."/>
            <person name="Lage O.M."/>
            <person name="Pohl T."/>
            <person name="Merkel B.J."/>
            <person name="Hornburger P."/>
            <person name="Mueller R.-W."/>
            <person name="Bruemmer F."/>
            <person name="Labrenz M."/>
            <person name="Spormann A.M."/>
            <person name="Op den Camp H."/>
            <person name="Overmann J."/>
            <person name="Amann R."/>
            <person name="Jetten M.S.M."/>
            <person name="Mascher T."/>
            <person name="Medema M.H."/>
            <person name="Devos D.P."/>
            <person name="Kaster A.-K."/>
            <person name="Ovreas L."/>
            <person name="Rohde M."/>
            <person name="Galperin M.Y."/>
            <person name="Jogler C."/>
        </authorList>
    </citation>
    <scope>NUCLEOTIDE SEQUENCE [LARGE SCALE GENOMIC DNA]</scope>
    <source>
        <strain evidence="7 8">Enr13</strain>
    </source>
</reference>
<protein>
    <submittedName>
        <fullName evidence="7">RNA polymerase sigma factor RpoE</fullName>
    </submittedName>
</protein>
<evidence type="ECO:0000256" key="4">
    <source>
        <dbReference type="ARBA" id="ARBA00023125"/>
    </source>
</evidence>
<keyword evidence="2" id="KW-0805">Transcription regulation</keyword>
<keyword evidence="8" id="KW-1185">Reference proteome</keyword>
<evidence type="ECO:0000256" key="1">
    <source>
        <dbReference type="ARBA" id="ARBA00010641"/>
    </source>
</evidence>
<name>A0A518HSV5_9BACT</name>
<dbReference type="EMBL" id="CP037423">
    <property type="protein sequence ID" value="QDV43881.1"/>
    <property type="molecule type" value="Genomic_DNA"/>
</dbReference>
<feature type="domain" description="RNA polymerase sigma-70 region 2" evidence="6">
    <location>
        <begin position="28"/>
        <end position="96"/>
    </location>
</feature>
<dbReference type="InterPro" id="IPR013325">
    <property type="entry name" value="RNA_pol_sigma_r2"/>
</dbReference>
<dbReference type="PANTHER" id="PTHR43133">
    <property type="entry name" value="RNA POLYMERASE ECF-TYPE SIGMA FACTO"/>
    <property type="match status" value="1"/>
</dbReference>
<evidence type="ECO:0000313" key="8">
    <source>
        <dbReference type="Proteomes" id="UP000319004"/>
    </source>
</evidence>
<dbReference type="GO" id="GO:0016987">
    <property type="term" value="F:sigma factor activity"/>
    <property type="evidence" value="ECO:0007669"/>
    <property type="project" value="UniProtKB-KW"/>
</dbReference>
<sequence length="201" mass="23072">MHSWPETRDTLIARLKNPSDRQAWNEFVSLYEPLIFRFSRRRGLQDADACDITQRVLWAVARASDRWEPDADRGRFRGWLATVTRNAVINLIQRENAGRGSGSSEVWDMLEAIPEPNSDLETDWVYERRCELFRYTAARVKNSFSEDVWRAFWMTAVDGQNGGDVAERLGKTIGSVYAARSRVLAKIRKAVAAIEQDESES</sequence>
<keyword evidence="4" id="KW-0238">DNA-binding</keyword>
<keyword evidence="5" id="KW-0804">Transcription</keyword>
<evidence type="ECO:0000313" key="7">
    <source>
        <dbReference type="EMBL" id="QDV43881.1"/>
    </source>
</evidence>
<keyword evidence="3" id="KW-0731">Sigma factor</keyword>
<dbReference type="Gene3D" id="1.10.1740.10">
    <property type="match status" value="1"/>
</dbReference>
<evidence type="ECO:0000256" key="2">
    <source>
        <dbReference type="ARBA" id="ARBA00023015"/>
    </source>
</evidence>
<dbReference type="GO" id="GO:0003677">
    <property type="term" value="F:DNA binding"/>
    <property type="evidence" value="ECO:0007669"/>
    <property type="project" value="UniProtKB-KW"/>
</dbReference>
<dbReference type="RefSeq" id="WP_145388261.1">
    <property type="nucleotide sequence ID" value="NZ_CP037423.1"/>
</dbReference>
<dbReference type="Proteomes" id="UP000319004">
    <property type="component" value="Chromosome"/>
</dbReference>
<gene>
    <name evidence="7" type="ORF">Enr13x_37410</name>
</gene>
<dbReference type="PANTHER" id="PTHR43133:SF8">
    <property type="entry name" value="RNA POLYMERASE SIGMA FACTOR HI_1459-RELATED"/>
    <property type="match status" value="1"/>
</dbReference>
<proteinExistence type="inferred from homology"/>
<dbReference type="AlphaFoldDB" id="A0A518HSV5"/>